<gene>
    <name evidence="2" type="ORF">GCM10010346_20740</name>
</gene>
<keyword evidence="3" id="KW-1185">Reference proteome</keyword>
<organism evidence="2 3">
    <name type="scientific">Streptomyces chryseus</name>
    <dbReference type="NCBI Taxonomy" id="68186"/>
    <lineage>
        <taxon>Bacteria</taxon>
        <taxon>Bacillati</taxon>
        <taxon>Actinomycetota</taxon>
        <taxon>Actinomycetes</taxon>
        <taxon>Kitasatosporales</taxon>
        <taxon>Streptomycetaceae</taxon>
        <taxon>Streptomyces</taxon>
    </lineage>
</organism>
<feature type="region of interest" description="Disordered" evidence="1">
    <location>
        <begin position="1"/>
        <end position="72"/>
    </location>
</feature>
<comment type="caution">
    <text evidence="2">The sequence shown here is derived from an EMBL/GenBank/DDBJ whole genome shotgun (WGS) entry which is preliminary data.</text>
</comment>
<sequence>MEGHTEADGEVLATYGRAELLDEGGAPDGGQARRFGRAENAPALKEAPGSSVRAPDCRTHRAPDRRDAPATP</sequence>
<evidence type="ECO:0000256" key="1">
    <source>
        <dbReference type="SAM" id="MobiDB-lite"/>
    </source>
</evidence>
<evidence type="ECO:0000313" key="3">
    <source>
        <dbReference type="Proteomes" id="UP000599437"/>
    </source>
</evidence>
<name>A0ABQ3DQB3_9ACTN</name>
<protein>
    <submittedName>
        <fullName evidence="2">Uncharacterized protein</fullName>
    </submittedName>
</protein>
<feature type="compositionally biased region" description="Basic and acidic residues" evidence="1">
    <location>
        <begin position="55"/>
        <end position="72"/>
    </location>
</feature>
<evidence type="ECO:0000313" key="2">
    <source>
        <dbReference type="EMBL" id="GHA97740.1"/>
    </source>
</evidence>
<accession>A0ABQ3DQB3</accession>
<proteinExistence type="predicted"/>
<dbReference type="EMBL" id="BMVO01000004">
    <property type="protein sequence ID" value="GHA97740.1"/>
    <property type="molecule type" value="Genomic_DNA"/>
</dbReference>
<reference evidence="3" key="1">
    <citation type="journal article" date="2019" name="Int. J. Syst. Evol. Microbiol.">
        <title>The Global Catalogue of Microorganisms (GCM) 10K type strain sequencing project: providing services to taxonomists for standard genome sequencing and annotation.</title>
        <authorList>
            <consortium name="The Broad Institute Genomics Platform"/>
            <consortium name="The Broad Institute Genome Sequencing Center for Infectious Disease"/>
            <person name="Wu L."/>
            <person name="Ma J."/>
        </authorList>
    </citation>
    <scope>NUCLEOTIDE SEQUENCE [LARGE SCALE GENOMIC DNA]</scope>
    <source>
        <strain evidence="3">JCM 4737</strain>
    </source>
</reference>
<dbReference type="Proteomes" id="UP000599437">
    <property type="component" value="Unassembled WGS sequence"/>
</dbReference>